<protein>
    <recommendedName>
        <fullName evidence="3">SLH domain-containing protein</fullName>
    </recommendedName>
</protein>
<evidence type="ECO:0008006" key="3">
    <source>
        <dbReference type="Google" id="ProtNLM"/>
    </source>
</evidence>
<gene>
    <name evidence="1" type="ORF">P4H66_08815</name>
</gene>
<dbReference type="Proteomes" id="UP001344632">
    <property type="component" value="Unassembled WGS sequence"/>
</dbReference>
<accession>A0ABU6GJM3</accession>
<evidence type="ECO:0000313" key="1">
    <source>
        <dbReference type="EMBL" id="MEC0239946.1"/>
    </source>
</evidence>
<sequence>MQTKDGRFDPRGTVSEAELVQITAKVLLLDVKSVNSWAEHFNV</sequence>
<reference evidence="1 2" key="1">
    <citation type="submission" date="2023-03" db="EMBL/GenBank/DDBJ databases">
        <title>Bacillus Genome Sequencing.</title>
        <authorList>
            <person name="Dunlap C."/>
        </authorList>
    </citation>
    <scope>NUCLEOTIDE SEQUENCE [LARGE SCALE GENOMIC DNA]</scope>
    <source>
        <strain evidence="1 2">BD-525</strain>
    </source>
</reference>
<evidence type="ECO:0000313" key="2">
    <source>
        <dbReference type="Proteomes" id="UP001344632"/>
    </source>
</evidence>
<organism evidence="1 2">
    <name type="scientific">Paenibacillus dokdonensis</name>
    <dbReference type="NCBI Taxonomy" id="2567944"/>
    <lineage>
        <taxon>Bacteria</taxon>
        <taxon>Bacillati</taxon>
        <taxon>Bacillota</taxon>
        <taxon>Bacilli</taxon>
        <taxon>Bacillales</taxon>
        <taxon>Paenibacillaceae</taxon>
        <taxon>Paenibacillus</taxon>
    </lineage>
</organism>
<keyword evidence="2" id="KW-1185">Reference proteome</keyword>
<proteinExistence type="predicted"/>
<dbReference type="EMBL" id="JARLKZ010000005">
    <property type="protein sequence ID" value="MEC0239946.1"/>
    <property type="molecule type" value="Genomic_DNA"/>
</dbReference>
<comment type="caution">
    <text evidence="1">The sequence shown here is derived from an EMBL/GenBank/DDBJ whole genome shotgun (WGS) entry which is preliminary data.</text>
</comment>
<name>A0ABU6GJM3_9BACL</name>
<dbReference type="RefSeq" id="WP_326087260.1">
    <property type="nucleotide sequence ID" value="NZ_JARLKZ010000005.1"/>
</dbReference>